<comment type="caution">
    <text evidence="1">The sequence shown here is derived from an EMBL/GenBank/DDBJ whole genome shotgun (WGS) entry which is preliminary data.</text>
</comment>
<gene>
    <name evidence="1" type="ORF">RF11_13579</name>
</gene>
<organism evidence="1 2">
    <name type="scientific">Thelohanellus kitauei</name>
    <name type="common">Myxosporean</name>
    <dbReference type="NCBI Taxonomy" id="669202"/>
    <lineage>
        <taxon>Eukaryota</taxon>
        <taxon>Metazoa</taxon>
        <taxon>Cnidaria</taxon>
        <taxon>Myxozoa</taxon>
        <taxon>Myxosporea</taxon>
        <taxon>Bivalvulida</taxon>
        <taxon>Platysporina</taxon>
        <taxon>Myxobolidae</taxon>
        <taxon>Thelohanellus</taxon>
    </lineage>
</organism>
<keyword evidence="2" id="KW-1185">Reference proteome</keyword>
<evidence type="ECO:0000313" key="1">
    <source>
        <dbReference type="EMBL" id="KII73020.1"/>
    </source>
</evidence>
<proteinExistence type="predicted"/>
<evidence type="ECO:0000313" key="2">
    <source>
        <dbReference type="Proteomes" id="UP000031668"/>
    </source>
</evidence>
<protein>
    <submittedName>
        <fullName evidence="1">Uncharacterized protein</fullName>
    </submittedName>
</protein>
<reference evidence="1 2" key="1">
    <citation type="journal article" date="2014" name="Genome Biol. Evol.">
        <title>The genome of the myxosporean Thelohanellus kitauei shows adaptations to nutrient acquisition within its fish host.</title>
        <authorList>
            <person name="Yang Y."/>
            <person name="Xiong J."/>
            <person name="Zhou Z."/>
            <person name="Huo F."/>
            <person name="Miao W."/>
            <person name="Ran C."/>
            <person name="Liu Y."/>
            <person name="Zhang J."/>
            <person name="Feng J."/>
            <person name="Wang M."/>
            <person name="Wang M."/>
            <person name="Wang L."/>
            <person name="Yao B."/>
        </authorList>
    </citation>
    <scope>NUCLEOTIDE SEQUENCE [LARGE SCALE GENOMIC DNA]</scope>
    <source>
        <strain evidence="1">Wuqing</strain>
    </source>
</reference>
<dbReference type="AlphaFoldDB" id="A0A0C2N9J2"/>
<sequence>MNFKVSSVIGFVIWYTAKGVWEGYATSISIQKPPSHLTPTITQVDLEHENYIMETCTQNDDIQGVYIHYIPIFSIRKTLKSSYDDSLFFISRDEGKNIGDGKILMENPSFVVNKIIALKNYTFLVSIATKSFMYLDKNFELDTIVTLDNYSMFIPHPVFPENILALAEINPKSMLEVFKPAPVHYCTDFTSTAICDGVHAPSCKQLGKCKTHPYPQPTRATIPDWHPFA</sequence>
<name>A0A0C2N9J2_THEKT</name>
<dbReference type="EMBL" id="JWZT01001032">
    <property type="protein sequence ID" value="KII73020.1"/>
    <property type="molecule type" value="Genomic_DNA"/>
</dbReference>
<accession>A0A0C2N9J2</accession>
<dbReference type="Proteomes" id="UP000031668">
    <property type="component" value="Unassembled WGS sequence"/>
</dbReference>